<keyword evidence="1" id="KW-0472">Membrane</keyword>
<keyword evidence="1" id="KW-1133">Transmembrane helix</keyword>
<evidence type="ECO:0000313" key="2">
    <source>
        <dbReference type="EMBL" id="SVD59762.1"/>
    </source>
</evidence>
<sequence length="65" mass="7286">MENLLDGWGLTVVTFSPLVGVALMLLIPRYQEDRHKLVALVTSLWVALVAVLLLIEFDIGHTDRL</sequence>
<feature type="non-terminal residue" evidence="2">
    <location>
        <position position="65"/>
    </location>
</feature>
<gene>
    <name evidence="2" type="ORF">METZ01_LOCUS412616</name>
</gene>
<proteinExistence type="predicted"/>
<dbReference type="EMBL" id="UINC01160877">
    <property type="protein sequence ID" value="SVD59762.1"/>
    <property type="molecule type" value="Genomic_DNA"/>
</dbReference>
<dbReference type="AlphaFoldDB" id="A0A382WLU3"/>
<protein>
    <recommendedName>
        <fullName evidence="3">NADH-Ubiquinone oxidoreductase (complex I) chain 5 N-terminal domain-containing protein</fullName>
    </recommendedName>
</protein>
<evidence type="ECO:0000256" key="1">
    <source>
        <dbReference type="SAM" id="Phobius"/>
    </source>
</evidence>
<keyword evidence="1" id="KW-0812">Transmembrane</keyword>
<feature type="transmembrane region" description="Helical" evidence="1">
    <location>
        <begin position="37"/>
        <end position="55"/>
    </location>
</feature>
<organism evidence="2">
    <name type="scientific">marine metagenome</name>
    <dbReference type="NCBI Taxonomy" id="408172"/>
    <lineage>
        <taxon>unclassified sequences</taxon>
        <taxon>metagenomes</taxon>
        <taxon>ecological metagenomes</taxon>
    </lineage>
</organism>
<accession>A0A382WLU3</accession>
<feature type="transmembrane region" description="Helical" evidence="1">
    <location>
        <begin position="6"/>
        <end position="25"/>
    </location>
</feature>
<reference evidence="2" key="1">
    <citation type="submission" date="2018-05" db="EMBL/GenBank/DDBJ databases">
        <authorList>
            <person name="Lanie J.A."/>
            <person name="Ng W.-L."/>
            <person name="Kazmierczak K.M."/>
            <person name="Andrzejewski T.M."/>
            <person name="Davidsen T.M."/>
            <person name="Wayne K.J."/>
            <person name="Tettelin H."/>
            <person name="Glass J.I."/>
            <person name="Rusch D."/>
            <person name="Podicherti R."/>
            <person name="Tsui H.-C.T."/>
            <person name="Winkler M.E."/>
        </authorList>
    </citation>
    <scope>NUCLEOTIDE SEQUENCE</scope>
</reference>
<evidence type="ECO:0008006" key="3">
    <source>
        <dbReference type="Google" id="ProtNLM"/>
    </source>
</evidence>
<name>A0A382WLU3_9ZZZZ</name>